<keyword evidence="2" id="KW-1185">Reference proteome</keyword>
<dbReference type="Proteomes" id="UP000070188">
    <property type="component" value="Unassembled WGS sequence"/>
</dbReference>
<evidence type="ECO:0000313" key="2">
    <source>
        <dbReference type="Proteomes" id="UP000070188"/>
    </source>
</evidence>
<dbReference type="EMBL" id="LAXD01000001">
    <property type="protein sequence ID" value="KWW98467.1"/>
    <property type="molecule type" value="Genomic_DNA"/>
</dbReference>
<comment type="caution">
    <text evidence="1">The sequence shown here is derived from an EMBL/GenBank/DDBJ whole genome shotgun (WGS) entry which is preliminary data.</text>
</comment>
<evidence type="ECO:0000313" key="1">
    <source>
        <dbReference type="EMBL" id="KWW98467.1"/>
    </source>
</evidence>
<sequence>MTHWRLRSSLIHVLAGNNSMMLLVGNFGKRLRRPSSPLGARDPAGVV</sequence>
<protein>
    <submittedName>
        <fullName evidence="1">Acyl-CoA dehydrogenase domain protein</fullName>
    </submittedName>
</protein>
<accession>A0A132MKR8</accession>
<gene>
    <name evidence="1" type="ORF">LI90_87</name>
</gene>
<proteinExistence type="predicted"/>
<organism evidence="1 2">
    <name type="scientific">Carbonactinospora thermoautotrophica</name>
    <dbReference type="NCBI Taxonomy" id="1469144"/>
    <lineage>
        <taxon>Bacteria</taxon>
        <taxon>Bacillati</taxon>
        <taxon>Actinomycetota</taxon>
        <taxon>Actinomycetes</taxon>
        <taxon>Kitasatosporales</taxon>
        <taxon>Carbonactinosporaceae</taxon>
        <taxon>Carbonactinospora</taxon>
    </lineage>
</organism>
<reference evidence="2" key="1">
    <citation type="submission" date="2015-04" db="EMBL/GenBank/DDBJ databases">
        <title>Physiological reanalysis, assessment of diazotrophy, and genome sequences of multiple isolates of Streptomyces thermoautotrophicus.</title>
        <authorList>
            <person name="MacKellar D.C."/>
            <person name="Lieber L."/>
            <person name="Norman J."/>
            <person name="Bolger A."/>
            <person name="Tobin C."/>
            <person name="Murray J.W."/>
            <person name="Chang R."/>
            <person name="Ford T."/>
            <person name="Nguyen P.Q."/>
            <person name="Woodward J."/>
            <person name="Permingeat H."/>
            <person name="Joshi N.S."/>
            <person name="Silver P.A."/>
            <person name="Usadel B."/>
            <person name="Rutherford A.W."/>
            <person name="Friesen M."/>
            <person name="Prell J."/>
        </authorList>
    </citation>
    <scope>NUCLEOTIDE SEQUENCE [LARGE SCALE GENOMIC DNA]</scope>
    <source>
        <strain evidence="2">H1</strain>
    </source>
</reference>
<name>A0A132MKR8_9ACTN</name>
<dbReference type="AlphaFoldDB" id="A0A132MKR8"/>